<dbReference type="SUPFAM" id="SSF53098">
    <property type="entry name" value="Ribonuclease H-like"/>
    <property type="match status" value="1"/>
</dbReference>
<protein>
    <submittedName>
        <fullName evidence="4">Uncharacterized transposon-derived protein F54H12.3</fullName>
    </submittedName>
</protein>
<evidence type="ECO:0000313" key="5">
    <source>
        <dbReference type="Proteomes" id="UP000225706"/>
    </source>
</evidence>
<accession>A0A2B4ST50</accession>
<dbReference type="InterPro" id="IPR001584">
    <property type="entry name" value="Integrase_cat-core"/>
</dbReference>
<dbReference type="Proteomes" id="UP000225706">
    <property type="component" value="Unassembled WGS sequence"/>
</dbReference>
<dbReference type="InterPro" id="IPR036397">
    <property type="entry name" value="RNaseH_sf"/>
</dbReference>
<keyword evidence="1" id="KW-1133">Transmembrane helix</keyword>
<dbReference type="PROSITE" id="PS50994">
    <property type="entry name" value="INTEGRASE"/>
    <property type="match status" value="1"/>
</dbReference>
<dbReference type="PROSITE" id="PS50013">
    <property type="entry name" value="CHROMO_2"/>
    <property type="match status" value="1"/>
</dbReference>
<keyword evidence="1" id="KW-0812">Transmembrane</keyword>
<dbReference type="OrthoDB" id="5982521at2759"/>
<dbReference type="AlphaFoldDB" id="A0A2B4ST50"/>
<evidence type="ECO:0000256" key="1">
    <source>
        <dbReference type="SAM" id="Phobius"/>
    </source>
</evidence>
<dbReference type="GO" id="GO:0003676">
    <property type="term" value="F:nucleic acid binding"/>
    <property type="evidence" value="ECO:0007669"/>
    <property type="project" value="InterPro"/>
</dbReference>
<organism evidence="4 5">
    <name type="scientific">Stylophora pistillata</name>
    <name type="common">Smooth cauliflower coral</name>
    <dbReference type="NCBI Taxonomy" id="50429"/>
    <lineage>
        <taxon>Eukaryota</taxon>
        <taxon>Metazoa</taxon>
        <taxon>Cnidaria</taxon>
        <taxon>Anthozoa</taxon>
        <taxon>Hexacorallia</taxon>
        <taxon>Scleractinia</taxon>
        <taxon>Astrocoeniina</taxon>
        <taxon>Pocilloporidae</taxon>
        <taxon>Stylophora</taxon>
    </lineage>
</organism>
<reference evidence="5" key="1">
    <citation type="journal article" date="2017" name="bioRxiv">
        <title>Comparative analysis of the genomes of Stylophora pistillata and Acropora digitifera provides evidence for extensive differences between species of corals.</title>
        <authorList>
            <person name="Voolstra C.R."/>
            <person name="Li Y."/>
            <person name="Liew Y.J."/>
            <person name="Baumgarten S."/>
            <person name="Zoccola D."/>
            <person name="Flot J.-F."/>
            <person name="Tambutte S."/>
            <person name="Allemand D."/>
            <person name="Aranda M."/>
        </authorList>
    </citation>
    <scope>NUCLEOTIDE SEQUENCE [LARGE SCALE GENOMIC DNA]</scope>
</reference>
<dbReference type="Gene3D" id="3.30.420.10">
    <property type="entry name" value="Ribonuclease H-like superfamily/Ribonuclease H"/>
    <property type="match status" value="1"/>
</dbReference>
<comment type="caution">
    <text evidence="4">The sequence shown here is derived from an EMBL/GenBank/DDBJ whole genome shotgun (WGS) entry which is preliminary data.</text>
</comment>
<feature type="domain" description="Chromo" evidence="2">
    <location>
        <begin position="583"/>
        <end position="622"/>
    </location>
</feature>
<proteinExistence type="predicted"/>
<dbReference type="PANTHER" id="PTHR46585">
    <property type="entry name" value="INTEGRASE CORE DOMAIN CONTAINING PROTEIN"/>
    <property type="match status" value="1"/>
</dbReference>
<dbReference type="InterPro" id="IPR000953">
    <property type="entry name" value="Chromo/chromo_shadow_dom"/>
</dbReference>
<evidence type="ECO:0000259" key="2">
    <source>
        <dbReference type="PROSITE" id="PS50013"/>
    </source>
</evidence>
<evidence type="ECO:0000313" key="4">
    <source>
        <dbReference type="EMBL" id="PFX31732.1"/>
    </source>
</evidence>
<dbReference type="GO" id="GO:0015074">
    <property type="term" value="P:DNA integration"/>
    <property type="evidence" value="ECO:0007669"/>
    <property type="project" value="InterPro"/>
</dbReference>
<feature type="transmembrane region" description="Helical" evidence="1">
    <location>
        <begin position="365"/>
        <end position="394"/>
    </location>
</feature>
<dbReference type="PANTHER" id="PTHR46585:SF1">
    <property type="entry name" value="CHROMO DOMAIN-CONTAINING PROTEIN"/>
    <property type="match status" value="1"/>
</dbReference>
<feature type="domain" description="Integrase catalytic" evidence="3">
    <location>
        <begin position="411"/>
        <end position="495"/>
    </location>
</feature>
<evidence type="ECO:0000259" key="3">
    <source>
        <dbReference type="PROSITE" id="PS50994"/>
    </source>
</evidence>
<keyword evidence="1" id="KW-0472">Membrane</keyword>
<dbReference type="CDD" id="cd00024">
    <property type="entry name" value="CD_CSD"/>
    <property type="match status" value="1"/>
</dbReference>
<keyword evidence="5" id="KW-1185">Reference proteome</keyword>
<name>A0A2B4ST50_STYPI</name>
<dbReference type="InterPro" id="IPR012337">
    <property type="entry name" value="RNaseH-like_sf"/>
</dbReference>
<dbReference type="EMBL" id="LSMT01000032">
    <property type="protein sequence ID" value="PFX31732.1"/>
    <property type="molecule type" value="Genomic_DNA"/>
</dbReference>
<gene>
    <name evidence="4" type="primary">F54H12.3</name>
    <name evidence="4" type="ORF">AWC38_SpisGene3425</name>
</gene>
<sequence>MDNSTNGAADAAAIINGARLKLGTGTYYPQKAIDPTNEMSTVWRMLTEYKKSFNDQLSGPTVDLKSFKGLYDILYFDLTKQADSLKNNSTSLELSYDLSGVANGPYIVYALILNEEEVSFDSAKALEKRSPLTIRLSHNKLDGLDQLMLTKTRINKIQQSLKLKKGVDIKISKTQIGKVVQEGGSLLSSLVSMGAKLLPKAMNLVTKAIPALATGATTSLGNFAMDKILGSGQKLPVWVVVYGSKGYHNSLPEDVWDRWYSFIDSKMYIYPQMVLMNEPQETENPATTEKYVDDIKTSLQTKMSARATKTALTNTKKKIWYRGSLAHDNSSRVKFYINGASDHTKNVKQSNNADFTVNGSDNTKLIIIVVGTIVGGITLNPITLGVIAGVGLLFKTFSEYKNFEPKIEMCSEYYNKDVKDLMKSHGIKLYSTENEEKSSVRERWNRTIKNKMWKQFTIQNNTKYLDILPKIVERYNNTKRGSIGTTPVEASKKKNESAVYLKLYGESEPRMATPKFQVGDQDRIYKRKVFDKGYTPNCTEEIFVVNKIQYTNPITYKLKDFGGEEIEGSFYEKEMLKATQDIFRVDKVIPRNGKTGKALVKWNGYPEKFNSWIDLKDLENLN</sequence>